<reference evidence="2" key="1">
    <citation type="submission" date="2022-09" db="EMBL/GenBank/DDBJ databases">
        <title>Intensive care unit water sources are persistently colonized with multi-drug resistant bacteria and are the site of extensive horizontal gene transfer of antibiotic resistance genes.</title>
        <authorList>
            <person name="Diorio-Toth L."/>
        </authorList>
    </citation>
    <scope>NUCLEOTIDE SEQUENCE</scope>
    <source>
        <strain evidence="2">GD03659</strain>
    </source>
</reference>
<keyword evidence="1" id="KW-0812">Transmembrane</keyword>
<evidence type="ECO:0000313" key="3">
    <source>
        <dbReference type="Proteomes" id="UP001162318"/>
    </source>
</evidence>
<protein>
    <submittedName>
        <fullName evidence="2">Uncharacterized protein</fullName>
    </submittedName>
</protein>
<dbReference type="AlphaFoldDB" id="A0AA43BB46"/>
<keyword evidence="1" id="KW-1133">Transmembrane helix</keyword>
<accession>A0AA43BB46</accession>
<feature type="non-terminal residue" evidence="2">
    <location>
        <position position="1"/>
    </location>
</feature>
<name>A0AA43BB46_SPHYA</name>
<proteinExistence type="predicted"/>
<dbReference type="EMBL" id="JAOCKX010000007">
    <property type="protein sequence ID" value="MDH2130964.1"/>
    <property type="molecule type" value="Genomic_DNA"/>
</dbReference>
<organism evidence="2 3">
    <name type="scientific">Sphingobium yanoikuyae</name>
    <name type="common">Sphingomonas yanoikuyae</name>
    <dbReference type="NCBI Taxonomy" id="13690"/>
    <lineage>
        <taxon>Bacteria</taxon>
        <taxon>Pseudomonadati</taxon>
        <taxon>Pseudomonadota</taxon>
        <taxon>Alphaproteobacteria</taxon>
        <taxon>Sphingomonadales</taxon>
        <taxon>Sphingomonadaceae</taxon>
        <taxon>Sphingobium</taxon>
    </lineage>
</organism>
<comment type="caution">
    <text evidence="2">The sequence shown here is derived from an EMBL/GenBank/DDBJ whole genome shotgun (WGS) entry which is preliminary data.</text>
</comment>
<gene>
    <name evidence="2" type="ORF">N5J77_07490</name>
</gene>
<dbReference type="Proteomes" id="UP001162318">
    <property type="component" value="Unassembled WGS sequence"/>
</dbReference>
<evidence type="ECO:0000313" key="2">
    <source>
        <dbReference type="EMBL" id="MDH2130964.1"/>
    </source>
</evidence>
<keyword evidence="1" id="KW-0472">Membrane</keyword>
<feature type="transmembrane region" description="Helical" evidence="1">
    <location>
        <begin position="14"/>
        <end position="37"/>
    </location>
</feature>
<sequence length="77" mass="8557">VARGRGAAEQERQVIWFGVGGILLGILLWSILLGAVARSLPVSWHVPEWMASRMMGMEQKEAGRRMIVTAPEDKAQR</sequence>
<evidence type="ECO:0000256" key="1">
    <source>
        <dbReference type="SAM" id="Phobius"/>
    </source>
</evidence>